<feature type="compositionally biased region" description="Basic and acidic residues" evidence="1">
    <location>
        <begin position="59"/>
        <end position="74"/>
    </location>
</feature>
<evidence type="ECO:0000313" key="4">
    <source>
        <dbReference type="Proteomes" id="UP000003684"/>
    </source>
</evidence>
<dbReference type="GO" id="GO:0003743">
    <property type="term" value="F:translation initiation factor activity"/>
    <property type="evidence" value="ECO:0007669"/>
    <property type="project" value="UniProtKB-KW"/>
</dbReference>
<dbReference type="EMBL" id="ADFT01000002">
    <property type="protein sequence ID" value="EFB63352.1"/>
    <property type="molecule type" value="Genomic_DNA"/>
</dbReference>
<keyword evidence="3" id="KW-0648">Protein biosynthesis</keyword>
<gene>
    <name evidence="3" type="primary">infB</name>
    <name evidence="3" type="ORF">HMPREF9209_1161</name>
</gene>
<reference evidence="3 4" key="1">
    <citation type="submission" date="2009-12" db="EMBL/GenBank/DDBJ databases">
        <title>Genome Sequence of Lactobacillus gasseri 224-1.</title>
        <authorList>
            <person name="Durkin A.S."/>
            <person name="Madupu R."/>
            <person name="Torralba M."/>
            <person name="Methe B."/>
            <person name="Sutton G."/>
            <person name="Strausberg R.L."/>
            <person name="Nelson K.E."/>
        </authorList>
    </citation>
    <scope>NUCLEOTIDE SEQUENCE [LARGE SCALE GENOMIC DNA]</scope>
    <source>
        <strain evidence="3 4">224-1</strain>
    </source>
</reference>
<name>D1YFW6_LACGS</name>
<feature type="domain" description="Translation initiation factor IF-2 N-terminal" evidence="2">
    <location>
        <begin position="1"/>
        <end position="51"/>
    </location>
</feature>
<proteinExistence type="predicted"/>
<evidence type="ECO:0000259" key="2">
    <source>
        <dbReference type="Pfam" id="PF04760"/>
    </source>
</evidence>
<dbReference type="AlphaFoldDB" id="D1YFW6"/>
<comment type="caution">
    <text evidence="3">The sequence shown here is derived from an EMBL/GenBank/DDBJ whole genome shotgun (WGS) entry which is preliminary data.</text>
</comment>
<protein>
    <submittedName>
        <fullName evidence="3">Translation initiation factor IF-2</fullName>
    </submittedName>
</protein>
<feature type="region of interest" description="Disordered" evidence="1">
    <location>
        <begin position="49"/>
        <end position="74"/>
    </location>
</feature>
<dbReference type="Gene3D" id="1.10.10.2480">
    <property type="match status" value="1"/>
</dbReference>
<evidence type="ECO:0000313" key="3">
    <source>
        <dbReference type="EMBL" id="EFB63352.1"/>
    </source>
</evidence>
<dbReference type="InterPro" id="IPR006847">
    <property type="entry name" value="IF2_N"/>
</dbReference>
<evidence type="ECO:0000256" key="1">
    <source>
        <dbReference type="SAM" id="MobiDB-lite"/>
    </source>
</evidence>
<accession>D1YFW6</accession>
<dbReference type="Pfam" id="PF04760">
    <property type="entry name" value="IF2_N"/>
    <property type="match status" value="1"/>
</dbReference>
<dbReference type="Proteomes" id="UP000003684">
    <property type="component" value="Unassembled WGS sequence"/>
</dbReference>
<keyword evidence="3" id="KW-0396">Initiation factor</keyword>
<organism evidence="3 4">
    <name type="scientific">Lactobacillus gasseri 224-1</name>
    <dbReference type="NCBI Taxonomy" id="679196"/>
    <lineage>
        <taxon>Bacteria</taxon>
        <taxon>Bacillati</taxon>
        <taxon>Bacillota</taxon>
        <taxon>Bacilli</taxon>
        <taxon>Lactobacillales</taxon>
        <taxon>Lactobacillaceae</taxon>
        <taxon>Lactobacillus</taxon>
    </lineage>
</organism>
<sequence>MAKKRIYEVAKELGIENKIVVKKAQDLGFDVKSHMSSLDDKQVSKLVDSFKSANTTKPSTEKDSKNSSRKEKQK</sequence>